<feature type="compositionally biased region" description="Basic and acidic residues" evidence="1">
    <location>
        <begin position="116"/>
        <end position="132"/>
    </location>
</feature>
<name>E7A1V7_SPORE</name>
<accession>E7A1V7</accession>
<evidence type="ECO:0000256" key="1">
    <source>
        <dbReference type="SAM" id="MobiDB-lite"/>
    </source>
</evidence>
<dbReference type="HOGENOM" id="CLU_084854_0_0_1"/>
<feature type="compositionally biased region" description="Basic and acidic residues" evidence="1">
    <location>
        <begin position="266"/>
        <end position="286"/>
    </location>
</feature>
<feature type="region of interest" description="Disordered" evidence="1">
    <location>
        <begin position="146"/>
        <end position="286"/>
    </location>
</feature>
<reference evidence="2 3" key="1">
    <citation type="journal article" date="2010" name="Science">
        <title>Pathogenicity determinants in smut fungi revealed by genome comparison.</title>
        <authorList>
            <person name="Schirawski J."/>
            <person name="Mannhaupt G."/>
            <person name="Muench K."/>
            <person name="Brefort T."/>
            <person name="Schipper K."/>
            <person name="Doehlemann G."/>
            <person name="Di Stasio M."/>
            <person name="Roessel N."/>
            <person name="Mendoza-Mendoza A."/>
            <person name="Pester D."/>
            <person name="Mueller O."/>
            <person name="Winterberg B."/>
            <person name="Meyer E."/>
            <person name="Ghareeb H."/>
            <person name="Wollenberg T."/>
            <person name="Muensterkoetter M."/>
            <person name="Wong P."/>
            <person name="Walter M."/>
            <person name="Stukenbrock E."/>
            <person name="Gueldener U."/>
            <person name="Kahmann R."/>
        </authorList>
    </citation>
    <scope>NUCLEOTIDE SEQUENCE [LARGE SCALE GENOMIC DNA]</scope>
    <source>
        <strain evidence="3">SRZ2</strain>
    </source>
</reference>
<evidence type="ECO:0000313" key="3">
    <source>
        <dbReference type="Proteomes" id="UP000008867"/>
    </source>
</evidence>
<dbReference type="EMBL" id="FQ311472">
    <property type="protein sequence ID" value="CBQ73464.1"/>
    <property type="molecule type" value="Genomic_DNA"/>
</dbReference>
<keyword evidence="3" id="KW-1185">Reference proteome</keyword>
<dbReference type="AlphaFoldDB" id="E7A1V7"/>
<protein>
    <submittedName>
        <fullName evidence="2">Uncharacterized protein</fullName>
    </submittedName>
</protein>
<feature type="compositionally biased region" description="Polar residues" evidence="1">
    <location>
        <begin position="1"/>
        <end position="11"/>
    </location>
</feature>
<dbReference type="Proteomes" id="UP000008867">
    <property type="component" value="Chromosome 7"/>
</dbReference>
<feature type="region of interest" description="Disordered" evidence="1">
    <location>
        <begin position="1"/>
        <end position="27"/>
    </location>
</feature>
<gene>
    <name evidence="2" type="ORF">sr14121</name>
</gene>
<evidence type="ECO:0000313" key="2">
    <source>
        <dbReference type="EMBL" id="CBQ73464.1"/>
    </source>
</evidence>
<sequence>MSEVATSSTLAPTPRKSRGANPTTDYKSLFLKSKDKYDRVSTDHTELKASVTKATAKQQKLREELDYLLDAVAAKRAQRAQIEQSHRDHALELEREAAAAVAAAEVARRRATSMASRERDAYDRVGHRGYEGGEEYRSYSARYAEPSYHSFGSGMGRGYASPPPPPTAARTASVSSQRGADRYPTSEGSPQALARRDSASYRPAPSQSPQPPARPLSAASSSRRPHPHDPNSSPSRYEARPRYRESTPPLPPSSTSSAVKRPRPTSAERDLLDADDAYHAKRARND</sequence>
<organism evidence="2 3">
    <name type="scientific">Sporisorium reilianum (strain SRZ2)</name>
    <name type="common">Maize head smut fungus</name>
    <dbReference type="NCBI Taxonomy" id="999809"/>
    <lineage>
        <taxon>Eukaryota</taxon>
        <taxon>Fungi</taxon>
        <taxon>Dikarya</taxon>
        <taxon>Basidiomycota</taxon>
        <taxon>Ustilaginomycotina</taxon>
        <taxon>Ustilaginomycetes</taxon>
        <taxon>Ustilaginales</taxon>
        <taxon>Ustilaginaceae</taxon>
        <taxon>Sporisorium</taxon>
    </lineage>
</organism>
<feature type="region of interest" description="Disordered" evidence="1">
    <location>
        <begin position="109"/>
        <end position="132"/>
    </location>
</feature>
<dbReference type="VEuPathDB" id="FungiDB:sr14121"/>
<dbReference type="OrthoDB" id="2442602at2759"/>
<dbReference type="eggNOG" id="ENOG502RDHX">
    <property type="taxonomic scope" value="Eukaryota"/>
</dbReference>
<proteinExistence type="predicted"/>